<dbReference type="Pfam" id="PF03922">
    <property type="entry name" value="OmpW"/>
    <property type="match status" value="1"/>
</dbReference>
<proteinExistence type="predicted"/>
<dbReference type="GO" id="GO:0019867">
    <property type="term" value="C:outer membrane"/>
    <property type="evidence" value="ECO:0007669"/>
    <property type="project" value="InterPro"/>
</dbReference>
<protein>
    <submittedName>
        <fullName evidence="2">Outer membrane protein W</fullName>
    </submittedName>
</protein>
<dbReference type="PANTHER" id="PTHR36920">
    <property type="match status" value="1"/>
</dbReference>
<keyword evidence="3" id="KW-1185">Reference proteome</keyword>
<dbReference type="InterPro" id="IPR005618">
    <property type="entry name" value="OMPW"/>
</dbReference>
<dbReference type="PROSITE" id="PS51257">
    <property type="entry name" value="PROKAR_LIPOPROTEIN"/>
    <property type="match status" value="1"/>
</dbReference>
<accession>A0A7W4W9V3</accession>
<dbReference type="InterPro" id="IPR011250">
    <property type="entry name" value="OMP/PagP_B-barrel"/>
</dbReference>
<keyword evidence="1" id="KW-0732">Signal</keyword>
<dbReference type="PANTHER" id="PTHR36920:SF1">
    <property type="entry name" value="OUTER MEMBRANE PROTEIN W"/>
    <property type="match status" value="1"/>
</dbReference>
<dbReference type="SUPFAM" id="SSF56925">
    <property type="entry name" value="OMPA-like"/>
    <property type="match status" value="1"/>
</dbReference>
<sequence>MMRLKFLLVCVAAAACAGLAAQATLADYKGGDIIIRGGASFVEPDDDQIISRRIPFVVEEDVEDDPATVNVLGTVDVDLDDDTTWFISGVWLFRDHWGLELHHVNDASHEADLDTFAIAGGSVVGVARVGLGDFDTYVTSLFINWYPLNPSCLIQPYVGLGVNYTDIDRDPDFKQVRTVFGSGATFANGVLNLGSDFGGAAQVGVDFVLGYDSNWIVNASAIYADSEPGLELGYGLPVTGLPAPFPASTIAPVHISDDFDYSPWMLNLGVGYKFSF</sequence>
<dbReference type="Proteomes" id="UP000535937">
    <property type="component" value="Unassembled WGS sequence"/>
</dbReference>
<dbReference type="EMBL" id="JACHWZ010000004">
    <property type="protein sequence ID" value="MBB3060363.1"/>
    <property type="molecule type" value="Genomic_DNA"/>
</dbReference>
<name>A0A7W4W9V3_9GAMM</name>
<gene>
    <name evidence="2" type="ORF">FHS09_001178</name>
</gene>
<dbReference type="RefSeq" id="WP_183457672.1">
    <property type="nucleotide sequence ID" value="NZ_JACHWZ010000004.1"/>
</dbReference>
<evidence type="ECO:0000256" key="1">
    <source>
        <dbReference type="SAM" id="SignalP"/>
    </source>
</evidence>
<dbReference type="GO" id="GO:0055085">
    <property type="term" value="P:transmembrane transport"/>
    <property type="evidence" value="ECO:0007669"/>
    <property type="project" value="TreeGrafter"/>
</dbReference>
<reference evidence="2 3" key="1">
    <citation type="submission" date="2020-08" db="EMBL/GenBank/DDBJ databases">
        <title>Genomic Encyclopedia of Type Strains, Phase III (KMG-III): the genomes of soil and plant-associated and newly described type strains.</title>
        <authorList>
            <person name="Whitman W."/>
        </authorList>
    </citation>
    <scope>NUCLEOTIDE SEQUENCE [LARGE SCALE GENOMIC DNA]</scope>
    <source>
        <strain evidence="2 3">CECT 8799</strain>
    </source>
</reference>
<dbReference type="AlphaFoldDB" id="A0A7W4W9V3"/>
<feature type="chain" id="PRO_5030824807" evidence="1">
    <location>
        <begin position="27"/>
        <end position="276"/>
    </location>
</feature>
<comment type="caution">
    <text evidence="2">The sequence shown here is derived from an EMBL/GenBank/DDBJ whole genome shotgun (WGS) entry which is preliminary data.</text>
</comment>
<evidence type="ECO:0000313" key="3">
    <source>
        <dbReference type="Proteomes" id="UP000535937"/>
    </source>
</evidence>
<feature type="signal peptide" evidence="1">
    <location>
        <begin position="1"/>
        <end position="26"/>
    </location>
</feature>
<dbReference type="Gene3D" id="2.40.160.20">
    <property type="match status" value="1"/>
</dbReference>
<organism evidence="2 3">
    <name type="scientific">Microbulbifer rhizosphaerae</name>
    <dbReference type="NCBI Taxonomy" id="1562603"/>
    <lineage>
        <taxon>Bacteria</taxon>
        <taxon>Pseudomonadati</taxon>
        <taxon>Pseudomonadota</taxon>
        <taxon>Gammaproteobacteria</taxon>
        <taxon>Cellvibrionales</taxon>
        <taxon>Microbulbiferaceae</taxon>
        <taxon>Microbulbifer</taxon>
    </lineage>
</organism>
<evidence type="ECO:0000313" key="2">
    <source>
        <dbReference type="EMBL" id="MBB3060363.1"/>
    </source>
</evidence>